<proteinExistence type="predicted"/>
<accession>A0A1G4KEV4</accession>
<dbReference type="Proteomes" id="UP000191024">
    <property type="component" value="Chromosome H"/>
</dbReference>
<keyword evidence="2" id="KW-1185">Reference proteome</keyword>
<dbReference type="PROSITE" id="PS00913">
    <property type="entry name" value="ADH_IRON_1"/>
    <property type="match status" value="1"/>
</dbReference>
<evidence type="ECO:0000313" key="1">
    <source>
        <dbReference type="EMBL" id="SCV02994.1"/>
    </source>
</evidence>
<dbReference type="GO" id="GO:0016491">
    <property type="term" value="F:oxidoreductase activity"/>
    <property type="evidence" value="ECO:0007669"/>
    <property type="project" value="InterPro"/>
</dbReference>
<dbReference type="OrthoDB" id="4038219at2759"/>
<dbReference type="GO" id="GO:0046872">
    <property type="term" value="F:metal ion binding"/>
    <property type="evidence" value="ECO:0007669"/>
    <property type="project" value="InterPro"/>
</dbReference>
<gene>
    <name evidence="1" type="ORF">LAMI_0H04632G</name>
</gene>
<dbReference type="EMBL" id="LT598468">
    <property type="protein sequence ID" value="SCV02994.1"/>
    <property type="molecule type" value="Genomic_DNA"/>
</dbReference>
<reference evidence="2" key="1">
    <citation type="submission" date="2016-03" db="EMBL/GenBank/DDBJ databases">
        <authorList>
            <person name="Devillers H."/>
        </authorList>
    </citation>
    <scope>NUCLEOTIDE SEQUENCE [LARGE SCALE GENOMIC DNA]</scope>
</reference>
<evidence type="ECO:0000313" key="2">
    <source>
        <dbReference type="Proteomes" id="UP000191024"/>
    </source>
</evidence>
<dbReference type="AlphaFoldDB" id="A0A1G4KEV4"/>
<name>A0A1G4KEV4_9SACH</name>
<sequence>MSLQKLIQNHYLVVQLRLLYRGDSLVNELALQRALVSRLNTLGSVLYASSNAKSWQHTLQRNPPKLDLVISTSDLPVLASIVLNLRGFGGTFDAKSAPLAPDGITEINQKPQLRSAYNDLRRGWALNERRRKVRSREVRSFTVLEPWVFASTPSETVATTDNDTVTLALENASDTVAVDQEHDFRGSRFFKFDRWQPANNKITSSNSIGSPSDPTKRLPQLKDAFYDEIGLLRPLDRRYVCLEPRLYKDFGALPKGLSQWFEGLAQGNFDLTATEQDKLGILLKGFKGFST</sequence>
<dbReference type="InterPro" id="IPR018211">
    <property type="entry name" value="ADH_Fe_CS"/>
</dbReference>
<organism evidence="1 2">
    <name type="scientific">Lachancea mirantina</name>
    <dbReference type="NCBI Taxonomy" id="1230905"/>
    <lineage>
        <taxon>Eukaryota</taxon>
        <taxon>Fungi</taxon>
        <taxon>Dikarya</taxon>
        <taxon>Ascomycota</taxon>
        <taxon>Saccharomycotina</taxon>
        <taxon>Saccharomycetes</taxon>
        <taxon>Saccharomycetales</taxon>
        <taxon>Saccharomycetaceae</taxon>
        <taxon>Lachancea</taxon>
    </lineage>
</organism>
<protein>
    <submittedName>
        <fullName evidence="1">LAMI_0H04632g1_1</fullName>
    </submittedName>
</protein>